<comment type="caution">
    <text evidence="1">The sequence shown here is derived from an EMBL/GenBank/DDBJ whole genome shotgun (WGS) entry which is preliminary data.</text>
</comment>
<organism evidence="1 2">
    <name type="scientific">Frankia nepalensis</name>
    <dbReference type="NCBI Taxonomy" id="1836974"/>
    <lineage>
        <taxon>Bacteria</taxon>
        <taxon>Bacillati</taxon>
        <taxon>Actinomycetota</taxon>
        <taxon>Actinomycetes</taxon>
        <taxon>Frankiales</taxon>
        <taxon>Frankiaceae</taxon>
        <taxon>Frankia</taxon>
    </lineage>
</organism>
<keyword evidence="2" id="KW-1185">Reference proteome</keyword>
<evidence type="ECO:0000313" key="2">
    <source>
        <dbReference type="Proteomes" id="UP000604475"/>
    </source>
</evidence>
<name>A0A937USY0_9ACTN</name>
<dbReference type="EMBL" id="JAEACQ010000228">
    <property type="protein sequence ID" value="MBL7629386.1"/>
    <property type="molecule type" value="Genomic_DNA"/>
</dbReference>
<dbReference type="AlphaFoldDB" id="A0A937USY0"/>
<dbReference type="RefSeq" id="WP_203006301.1">
    <property type="nucleotide sequence ID" value="NZ_JADWYU010000171.1"/>
</dbReference>
<gene>
    <name evidence="1" type="ORF">I7412_19895</name>
</gene>
<proteinExistence type="predicted"/>
<accession>A0A937USY0</accession>
<sequence>MTNTPRFALVPEEPFGDITAFSSLPFSFGSFRPQVHGRQPPTPLVTGFVELVGLADSSSARAFSGTMWRVTDRMFDQFTACRGAIDPAM</sequence>
<dbReference type="Proteomes" id="UP000604475">
    <property type="component" value="Unassembled WGS sequence"/>
</dbReference>
<evidence type="ECO:0000313" key="1">
    <source>
        <dbReference type="EMBL" id="MBL7629386.1"/>
    </source>
</evidence>
<protein>
    <submittedName>
        <fullName evidence="1">Uncharacterized protein</fullName>
    </submittedName>
</protein>
<reference evidence="1" key="1">
    <citation type="submission" date="2020-12" db="EMBL/GenBank/DDBJ databases">
        <title>Genomic characterization of non-nitrogen-fixing Frankia strains.</title>
        <authorList>
            <person name="Carlos-Shanley C."/>
            <person name="Guerra T."/>
            <person name="Hahn D."/>
        </authorList>
    </citation>
    <scope>NUCLEOTIDE SEQUENCE</scope>
    <source>
        <strain evidence="1">CN6</strain>
    </source>
</reference>